<keyword evidence="6" id="KW-1133">Transmembrane helix</keyword>
<dbReference type="RefSeq" id="WP_182810252.1">
    <property type="nucleotide sequence ID" value="NZ_JACJFM010000029.1"/>
</dbReference>
<dbReference type="GO" id="GO:0004888">
    <property type="term" value="F:transmembrane signaling receptor activity"/>
    <property type="evidence" value="ECO:0007669"/>
    <property type="project" value="InterPro"/>
</dbReference>
<gene>
    <name evidence="9" type="ORF">H4O21_17905</name>
</gene>
<dbReference type="FunFam" id="1.10.287.950:FF:000001">
    <property type="entry name" value="Methyl-accepting chemotaxis sensory transducer"/>
    <property type="match status" value="1"/>
</dbReference>
<evidence type="ECO:0000256" key="2">
    <source>
        <dbReference type="ARBA" id="ARBA00023224"/>
    </source>
</evidence>
<evidence type="ECO:0000256" key="3">
    <source>
        <dbReference type="ARBA" id="ARBA00029447"/>
    </source>
</evidence>
<dbReference type="PRINTS" id="PR00260">
    <property type="entry name" value="CHEMTRNSDUCR"/>
</dbReference>
<dbReference type="CDD" id="cd06225">
    <property type="entry name" value="HAMP"/>
    <property type="match status" value="1"/>
</dbReference>
<accession>A0A839IU75</accession>
<comment type="similarity">
    <text evidence="3">Belongs to the methyl-accepting chemotaxis (MCP) protein family.</text>
</comment>
<reference evidence="9 10" key="1">
    <citation type="submission" date="2020-08" db="EMBL/GenBank/DDBJ databases">
        <title>Oceanospirillum sp. nov. isolated from marine sediment.</title>
        <authorList>
            <person name="Ji X."/>
        </authorList>
    </citation>
    <scope>NUCLEOTIDE SEQUENCE [LARGE SCALE GENOMIC DNA]</scope>
    <source>
        <strain evidence="9 10">D5</strain>
    </source>
</reference>
<comment type="caution">
    <text evidence="9">The sequence shown here is derived from an EMBL/GenBank/DDBJ whole genome shotgun (WGS) entry which is preliminary data.</text>
</comment>
<keyword evidence="6" id="KW-0812">Transmembrane</keyword>
<evidence type="ECO:0000256" key="4">
    <source>
        <dbReference type="PROSITE-ProRule" id="PRU00284"/>
    </source>
</evidence>
<evidence type="ECO:0000259" key="8">
    <source>
        <dbReference type="PROSITE" id="PS50885"/>
    </source>
</evidence>
<dbReference type="GO" id="GO:0016020">
    <property type="term" value="C:membrane"/>
    <property type="evidence" value="ECO:0007669"/>
    <property type="project" value="UniProtKB-SubCell"/>
</dbReference>
<dbReference type="InterPro" id="IPR004089">
    <property type="entry name" value="MCPsignal_dom"/>
</dbReference>
<feature type="domain" description="Methyl-accepting transducer" evidence="7">
    <location>
        <begin position="302"/>
        <end position="556"/>
    </location>
</feature>
<keyword evidence="5" id="KW-0175">Coiled coil</keyword>
<organism evidence="9 10">
    <name type="scientific">Oceanospirillum sediminis</name>
    <dbReference type="NCBI Taxonomy" id="2760088"/>
    <lineage>
        <taxon>Bacteria</taxon>
        <taxon>Pseudomonadati</taxon>
        <taxon>Pseudomonadota</taxon>
        <taxon>Gammaproteobacteria</taxon>
        <taxon>Oceanospirillales</taxon>
        <taxon>Oceanospirillaceae</taxon>
        <taxon>Oceanospirillum</taxon>
    </lineage>
</organism>
<dbReference type="InterPro" id="IPR004090">
    <property type="entry name" value="Chemotax_Me-accpt_rcpt"/>
</dbReference>
<feature type="transmembrane region" description="Helical" evidence="6">
    <location>
        <begin position="14"/>
        <end position="34"/>
    </location>
</feature>
<dbReference type="EMBL" id="JACJFM010000029">
    <property type="protein sequence ID" value="MBB1488481.1"/>
    <property type="molecule type" value="Genomic_DNA"/>
</dbReference>
<dbReference type="InterPro" id="IPR003660">
    <property type="entry name" value="HAMP_dom"/>
</dbReference>
<proteinExistence type="inferred from homology"/>
<keyword evidence="2 4" id="KW-0807">Transducer</keyword>
<dbReference type="Proteomes" id="UP000565262">
    <property type="component" value="Unassembled WGS sequence"/>
</dbReference>
<dbReference type="Pfam" id="PF00672">
    <property type="entry name" value="HAMP"/>
    <property type="match status" value="1"/>
</dbReference>
<keyword evidence="10" id="KW-1185">Reference proteome</keyword>
<dbReference type="Pfam" id="PF00015">
    <property type="entry name" value="MCPsignal"/>
    <property type="match status" value="1"/>
</dbReference>
<evidence type="ECO:0000256" key="6">
    <source>
        <dbReference type="SAM" id="Phobius"/>
    </source>
</evidence>
<keyword evidence="6" id="KW-0472">Membrane</keyword>
<evidence type="ECO:0000259" key="7">
    <source>
        <dbReference type="PROSITE" id="PS50111"/>
    </source>
</evidence>
<dbReference type="PANTHER" id="PTHR32089">
    <property type="entry name" value="METHYL-ACCEPTING CHEMOTAXIS PROTEIN MCPB"/>
    <property type="match status" value="1"/>
</dbReference>
<dbReference type="AlphaFoldDB" id="A0A839IU75"/>
<dbReference type="PROSITE" id="PS50885">
    <property type="entry name" value="HAMP"/>
    <property type="match status" value="1"/>
</dbReference>
<dbReference type="SUPFAM" id="SSF58104">
    <property type="entry name" value="Methyl-accepting chemotaxis protein (MCP) signaling domain"/>
    <property type="match status" value="1"/>
</dbReference>
<evidence type="ECO:0000256" key="5">
    <source>
        <dbReference type="SAM" id="Coils"/>
    </source>
</evidence>
<dbReference type="GO" id="GO:0007165">
    <property type="term" value="P:signal transduction"/>
    <property type="evidence" value="ECO:0007669"/>
    <property type="project" value="UniProtKB-KW"/>
</dbReference>
<dbReference type="PANTHER" id="PTHR32089:SF120">
    <property type="entry name" value="METHYL-ACCEPTING CHEMOTAXIS PROTEIN TLPQ"/>
    <property type="match status" value="1"/>
</dbReference>
<comment type="subcellular location">
    <subcellularLocation>
        <location evidence="1">Membrane</location>
    </subcellularLocation>
</comment>
<dbReference type="SMART" id="SM00283">
    <property type="entry name" value="MA"/>
    <property type="match status" value="1"/>
</dbReference>
<feature type="coiled-coil region" evidence="5">
    <location>
        <begin position="373"/>
        <end position="400"/>
    </location>
</feature>
<sequence length="571" mass="62212">MDTLLNNLSTRTKVMGSTAILLIILLLTSLQAIFSMSEIGDELESITYQDIALTEKITLVTEHQLEQAIHFERAVKYGILLPIAGSEGFKSVDPGNVRQHFQQEQSEFSELSQLIGQEIAQAQSIASEAVNKSHTAEERQEFSMVLSKLSDVKQYHASFEHKASQVFNFLRSEQTEAGEHLAEKVEKEEEQLDGILKGLLKEIETFTFQASERAVQHEREALSVQVTSIIIAMLVGLILSWIVVRNVVSRLEATGKEMNRIAGGDLTVAINVQGKDEIAHLQQTMIGMQQALRSMVQKVHDVTRQLSGASDELAQIMSDTSASTRQQQRETEHLVATLNNMGQTVNHVAESVSSVSESAREADRETRSCDALMTNAVNDISDLSSQLQQASQDITALESQAETISSVLEVIRGIADQTNLLALNAAIEAARAGESGRGFAVVADEVRVLAGRTQESTLEINTIIEQLQDGARQATGSMEQSRLKAGDVVSQAEEVGQLLSNVANIVNDISSRIAAASEEQNRVVQSLNQKAVSVGDWAHQNATAAEQTAETGAELAKMADGLKQLVSHFKV</sequence>
<protein>
    <submittedName>
        <fullName evidence="9">Methyl-accepting chemotaxis protein</fullName>
    </submittedName>
</protein>
<feature type="transmembrane region" description="Helical" evidence="6">
    <location>
        <begin position="222"/>
        <end position="244"/>
    </location>
</feature>
<evidence type="ECO:0000313" key="10">
    <source>
        <dbReference type="Proteomes" id="UP000565262"/>
    </source>
</evidence>
<dbReference type="SMART" id="SM00304">
    <property type="entry name" value="HAMP"/>
    <property type="match status" value="1"/>
</dbReference>
<evidence type="ECO:0000313" key="9">
    <source>
        <dbReference type="EMBL" id="MBB1488481.1"/>
    </source>
</evidence>
<dbReference type="Gene3D" id="1.10.287.950">
    <property type="entry name" value="Methyl-accepting chemotaxis protein"/>
    <property type="match status" value="1"/>
</dbReference>
<dbReference type="GO" id="GO:0006935">
    <property type="term" value="P:chemotaxis"/>
    <property type="evidence" value="ECO:0007669"/>
    <property type="project" value="InterPro"/>
</dbReference>
<dbReference type="PROSITE" id="PS50111">
    <property type="entry name" value="CHEMOTAXIS_TRANSDUC_2"/>
    <property type="match status" value="1"/>
</dbReference>
<evidence type="ECO:0000256" key="1">
    <source>
        <dbReference type="ARBA" id="ARBA00004370"/>
    </source>
</evidence>
<feature type="domain" description="HAMP" evidence="8">
    <location>
        <begin position="245"/>
        <end position="297"/>
    </location>
</feature>
<name>A0A839IU75_9GAMM</name>